<evidence type="ECO:0000313" key="2">
    <source>
        <dbReference type="EMBL" id="CAD5219999.1"/>
    </source>
</evidence>
<dbReference type="InterPro" id="IPR015943">
    <property type="entry name" value="WD40/YVTN_repeat-like_dom_sf"/>
</dbReference>
<dbReference type="SUPFAM" id="SSF50978">
    <property type="entry name" value="WD40 repeat-like"/>
    <property type="match status" value="1"/>
</dbReference>
<accession>A0A1I7SS40</accession>
<protein>
    <submittedName>
        <fullName evidence="2">(pine wood nematode) hypothetical protein</fullName>
    </submittedName>
</protein>
<dbReference type="WBParaSite" id="BXY_1585700.1">
    <property type="protein sequence ID" value="BXY_1585700.1"/>
    <property type="gene ID" value="BXY_1585700"/>
</dbReference>
<dbReference type="SMART" id="SM00320">
    <property type="entry name" value="WD40"/>
    <property type="match status" value="2"/>
</dbReference>
<dbReference type="OrthoDB" id="5871395at2759"/>
<dbReference type="InterPro" id="IPR042505">
    <property type="entry name" value="DYNC2I1"/>
</dbReference>
<dbReference type="GO" id="GO:0042073">
    <property type="term" value="P:intraciliary transport"/>
    <property type="evidence" value="ECO:0007669"/>
    <property type="project" value="InterPro"/>
</dbReference>
<feature type="compositionally biased region" description="Acidic residues" evidence="1">
    <location>
        <begin position="173"/>
        <end position="183"/>
    </location>
</feature>
<reference evidence="5" key="1">
    <citation type="submission" date="2016-11" db="UniProtKB">
        <authorList>
            <consortium name="WormBaseParasite"/>
        </authorList>
    </citation>
    <scope>IDENTIFICATION</scope>
</reference>
<feature type="compositionally biased region" description="Basic and acidic residues" evidence="1">
    <location>
        <begin position="48"/>
        <end position="63"/>
    </location>
</feature>
<feature type="compositionally biased region" description="Basic and acidic residues" evidence="1">
    <location>
        <begin position="121"/>
        <end position="133"/>
    </location>
</feature>
<dbReference type="InterPro" id="IPR001680">
    <property type="entry name" value="WD40_rpt"/>
</dbReference>
<feature type="compositionally biased region" description="Low complexity" evidence="1">
    <location>
        <begin position="36"/>
        <end position="46"/>
    </location>
</feature>
<keyword evidence="4" id="KW-1185">Reference proteome</keyword>
<feature type="region of interest" description="Disordered" evidence="1">
    <location>
        <begin position="361"/>
        <end position="419"/>
    </location>
</feature>
<feature type="compositionally biased region" description="Low complexity" evidence="1">
    <location>
        <begin position="74"/>
        <end position="93"/>
    </location>
</feature>
<evidence type="ECO:0000256" key="1">
    <source>
        <dbReference type="SAM" id="MobiDB-lite"/>
    </source>
</evidence>
<dbReference type="PANTHER" id="PTHR16022">
    <property type="entry name" value="WD REPEAT DOMAIN 60"/>
    <property type="match status" value="1"/>
</dbReference>
<dbReference type="PANTHER" id="PTHR16022:SF0">
    <property type="entry name" value="CYTOPLASMIC DYNEIN 2 INTERMEDIATE CHAIN 1"/>
    <property type="match status" value="1"/>
</dbReference>
<organism evidence="3 5">
    <name type="scientific">Bursaphelenchus xylophilus</name>
    <name type="common">Pinewood nematode worm</name>
    <name type="synonym">Aphelenchoides xylophilus</name>
    <dbReference type="NCBI Taxonomy" id="6326"/>
    <lineage>
        <taxon>Eukaryota</taxon>
        <taxon>Metazoa</taxon>
        <taxon>Ecdysozoa</taxon>
        <taxon>Nematoda</taxon>
        <taxon>Chromadorea</taxon>
        <taxon>Rhabditida</taxon>
        <taxon>Tylenchina</taxon>
        <taxon>Tylenchomorpha</taxon>
        <taxon>Aphelenchoidea</taxon>
        <taxon>Aphelenchoididae</taxon>
        <taxon>Bursaphelenchus</taxon>
    </lineage>
</organism>
<dbReference type="GO" id="GO:0045504">
    <property type="term" value="F:dynein heavy chain binding"/>
    <property type="evidence" value="ECO:0007669"/>
    <property type="project" value="InterPro"/>
</dbReference>
<evidence type="ECO:0000313" key="3">
    <source>
        <dbReference type="Proteomes" id="UP000095284"/>
    </source>
</evidence>
<dbReference type="GO" id="GO:0045503">
    <property type="term" value="F:dynein light chain binding"/>
    <property type="evidence" value="ECO:0007669"/>
    <property type="project" value="InterPro"/>
</dbReference>
<feature type="region of interest" description="Disordered" evidence="1">
    <location>
        <begin position="1"/>
        <end position="299"/>
    </location>
</feature>
<dbReference type="Gene3D" id="2.130.10.10">
    <property type="entry name" value="YVTN repeat-like/Quinoprotein amine dehydrogenase"/>
    <property type="match status" value="2"/>
</dbReference>
<feature type="compositionally biased region" description="Polar residues" evidence="1">
    <location>
        <begin position="94"/>
        <end position="106"/>
    </location>
</feature>
<evidence type="ECO:0000313" key="5">
    <source>
        <dbReference type="WBParaSite" id="BXY_1585700.1"/>
    </source>
</evidence>
<dbReference type="AlphaFoldDB" id="A0A1I7SS40"/>
<dbReference type="eggNOG" id="KOG1587">
    <property type="taxonomic scope" value="Eukaryota"/>
</dbReference>
<name>A0A1I7SS40_BURXY</name>
<dbReference type="InterPro" id="IPR036322">
    <property type="entry name" value="WD40_repeat_dom_sf"/>
</dbReference>
<gene>
    <name evidence="2" type="ORF">BXYJ_LOCUS5959</name>
</gene>
<dbReference type="Proteomes" id="UP000659654">
    <property type="component" value="Unassembled WGS sequence"/>
</dbReference>
<feature type="compositionally biased region" description="Polar residues" evidence="1">
    <location>
        <begin position="143"/>
        <end position="159"/>
    </location>
</feature>
<feature type="compositionally biased region" description="Low complexity" evidence="1">
    <location>
        <begin position="1"/>
        <end position="21"/>
    </location>
</feature>
<dbReference type="Proteomes" id="UP000095284">
    <property type="component" value="Unplaced"/>
</dbReference>
<dbReference type="EMBL" id="CAJFCV020000003">
    <property type="protein sequence ID" value="CAG9105709.1"/>
    <property type="molecule type" value="Genomic_DNA"/>
</dbReference>
<dbReference type="GO" id="GO:0005868">
    <property type="term" value="C:cytoplasmic dynein complex"/>
    <property type="evidence" value="ECO:0007669"/>
    <property type="project" value="InterPro"/>
</dbReference>
<dbReference type="Proteomes" id="UP000582659">
    <property type="component" value="Unassembled WGS sequence"/>
</dbReference>
<proteinExistence type="predicted"/>
<dbReference type="EMBL" id="CAJFDI010000003">
    <property type="protein sequence ID" value="CAD5219999.1"/>
    <property type="molecule type" value="Genomic_DNA"/>
</dbReference>
<feature type="compositionally biased region" description="Polar residues" evidence="1">
    <location>
        <begin position="278"/>
        <end position="299"/>
    </location>
</feature>
<evidence type="ECO:0000313" key="4">
    <source>
        <dbReference type="Proteomes" id="UP000659654"/>
    </source>
</evidence>
<reference evidence="2" key="2">
    <citation type="submission" date="2020-09" db="EMBL/GenBank/DDBJ databases">
        <authorList>
            <person name="Kikuchi T."/>
        </authorList>
    </citation>
    <scope>NUCLEOTIDE SEQUENCE</scope>
    <source>
        <strain evidence="2">Ka4C1</strain>
    </source>
</reference>
<feature type="compositionally biased region" description="Basic and acidic residues" evidence="1">
    <location>
        <begin position="22"/>
        <end position="35"/>
    </location>
</feature>
<feature type="compositionally biased region" description="Acidic residues" evidence="1">
    <location>
        <begin position="195"/>
        <end position="225"/>
    </location>
</feature>
<feature type="compositionally biased region" description="Polar residues" evidence="1">
    <location>
        <begin position="64"/>
        <end position="73"/>
    </location>
</feature>
<dbReference type="GO" id="GO:0005929">
    <property type="term" value="C:cilium"/>
    <property type="evidence" value="ECO:0007669"/>
    <property type="project" value="GOC"/>
</dbReference>
<feature type="compositionally biased region" description="Polar residues" evidence="1">
    <location>
        <begin position="396"/>
        <end position="415"/>
    </location>
</feature>
<feature type="compositionally biased region" description="Basic and acidic residues" evidence="1">
    <location>
        <begin position="382"/>
        <end position="391"/>
    </location>
</feature>
<sequence length="877" mass="96230">MSSKSSRSSKLPTKTSSSSSSSRKERENGKKESKSKSSSSSTSKSRSSSKEKRENGDKKEKSSSKLSNGTAKVSSSSKTTSSKTSSSSSPKSTNKPFANGTSGSSSKTERPGTKSSSRESNGTRERRSAERSNARPGSGVANGKSSSIMNNGYAKSSPQRKPPPSDLSSQTILEEDAEEETLDDISTQRTIDRIDEAEDEYPDDFEEYEDDFEEMSDDDDDDGKFEEESVRDSPRASTSSSLVPEVSNDAGNSLLLKRLEKPRTVEINGNGKGRPVTSVGQSSSIARPTTSASRTFQIGSSGTIDSESLMKSAEVYKKLRSEGNLGLEKVISVDFPPNRRSELYNKIVEDGVKAQRYTQTGEDNFENETQTDHPEVANQETQHPETFHLRVEPTPASHNPTRKTSTMSRPNQLGKSTRKAAPNLSQMNKFLDIAGRTMISLLSQNQASTSALFHMPMKSRFEFSTGFMEFMLPSVVASECHNTCICVHPTNKNRLAIAFYITKSSEAHQFLQGHSLIAEYNMDEQVRPKSIFATPNQVTSLCYSFDGRTALFAGIVDGSCVIWDLSESESTFDQNVAWAETKVPYIVRLPSYDTSFSVLEEKMKRKFTDKCDCPIIKVAAVESEVKLVQQQFVTFDSRGVVTIYGLSAVAPSLNFETDLGLRVGARLRLIKLSSATCCGPSVDCLSADASFKQGHQFLIGTSNGAVRISRGSDNIIDNNKESSIIRSYGSGDVGSSVSAVAFSPFSPKIFAIATGLNAVAIYEASSVEPLIFLASNKLTNVNTIRWSKTNPILLHSLYNNNQMAQWKLDKPNNPESIHSLNSEHNHKIIDFDTWLDDRGFSFMALITDSNQVIVHGLERSLNTRTQSLDDLLAKLQF</sequence>